<feature type="transmembrane region" description="Helical" evidence="6">
    <location>
        <begin position="264"/>
        <end position="287"/>
    </location>
</feature>
<gene>
    <name evidence="9" type="ORF">GSUB_13730</name>
</gene>
<feature type="transmembrane region" description="Helical" evidence="6">
    <location>
        <begin position="430"/>
        <end position="454"/>
    </location>
</feature>
<dbReference type="InterPro" id="IPR025857">
    <property type="entry name" value="MacB_PCD"/>
</dbReference>
<keyword evidence="2" id="KW-1003">Cell membrane</keyword>
<evidence type="ECO:0000256" key="3">
    <source>
        <dbReference type="ARBA" id="ARBA00022692"/>
    </source>
</evidence>
<keyword evidence="10" id="KW-1185">Reference proteome</keyword>
<comment type="subcellular location">
    <subcellularLocation>
        <location evidence="1">Cell membrane</location>
        <topology evidence="1">Multi-pass membrane protein</topology>
    </subcellularLocation>
</comment>
<dbReference type="PANTHER" id="PTHR30287:SF1">
    <property type="entry name" value="INNER MEMBRANE PROTEIN"/>
    <property type="match status" value="1"/>
</dbReference>
<dbReference type="InterPro" id="IPR038766">
    <property type="entry name" value="Membrane_comp_ABC_pdt"/>
</dbReference>
<evidence type="ECO:0000313" key="9">
    <source>
        <dbReference type="EMBL" id="AJF07414.1"/>
    </source>
</evidence>
<evidence type="ECO:0008006" key="11">
    <source>
        <dbReference type="Google" id="ProtNLM"/>
    </source>
</evidence>
<dbReference type="Pfam" id="PF12704">
    <property type="entry name" value="MacB_PCD"/>
    <property type="match status" value="1"/>
</dbReference>
<dbReference type="Pfam" id="PF02687">
    <property type="entry name" value="FtsX"/>
    <property type="match status" value="2"/>
</dbReference>
<evidence type="ECO:0000259" key="8">
    <source>
        <dbReference type="Pfam" id="PF12704"/>
    </source>
</evidence>
<keyword evidence="4 6" id="KW-1133">Transmembrane helix</keyword>
<dbReference type="HOGENOM" id="CLU_009475_3_1_7"/>
<feature type="transmembrane region" description="Helical" evidence="6">
    <location>
        <begin position="807"/>
        <end position="827"/>
    </location>
</feature>
<dbReference type="GO" id="GO:0005886">
    <property type="term" value="C:plasma membrane"/>
    <property type="evidence" value="ECO:0007669"/>
    <property type="project" value="UniProtKB-SubCell"/>
</dbReference>
<keyword evidence="5 6" id="KW-0472">Membrane</keyword>
<dbReference type="Proteomes" id="UP000035036">
    <property type="component" value="Chromosome"/>
</dbReference>
<dbReference type="InterPro" id="IPR003838">
    <property type="entry name" value="ABC3_permease_C"/>
</dbReference>
<evidence type="ECO:0000313" key="10">
    <source>
        <dbReference type="Proteomes" id="UP000035036"/>
    </source>
</evidence>
<evidence type="ECO:0000256" key="1">
    <source>
        <dbReference type="ARBA" id="ARBA00004651"/>
    </source>
</evidence>
<dbReference type="OrthoDB" id="9775544at2"/>
<accession>A0A0B5FRY0</accession>
<keyword evidence="3 6" id="KW-0812">Transmembrane</keyword>
<feature type="domain" description="MacB-like periplasmic core" evidence="8">
    <location>
        <begin position="29"/>
        <end position="236"/>
    </location>
</feature>
<feature type="transmembrane region" description="Helical" evidence="6">
    <location>
        <begin position="360"/>
        <end position="382"/>
    </location>
</feature>
<dbReference type="AlphaFoldDB" id="A0A0B5FRY0"/>
<feature type="transmembrane region" description="Helical" evidence="6">
    <location>
        <begin position="25"/>
        <end position="48"/>
    </location>
</feature>
<feature type="domain" description="ABC3 transporter permease C-terminal" evidence="7">
    <location>
        <begin position="724"/>
        <end position="837"/>
    </location>
</feature>
<feature type="transmembrane region" description="Helical" evidence="6">
    <location>
        <begin position="406"/>
        <end position="424"/>
    </location>
</feature>
<organism evidence="9 10">
    <name type="scientific">Geoalkalibacter subterraneus</name>
    <dbReference type="NCBI Taxonomy" id="483547"/>
    <lineage>
        <taxon>Bacteria</taxon>
        <taxon>Pseudomonadati</taxon>
        <taxon>Thermodesulfobacteriota</taxon>
        <taxon>Desulfuromonadia</taxon>
        <taxon>Desulfuromonadales</taxon>
        <taxon>Geoalkalibacteraceae</taxon>
        <taxon>Geoalkalibacter</taxon>
    </lineage>
</organism>
<protein>
    <recommendedName>
        <fullName evidence="11">Glycosyl transferase family 1</fullName>
    </recommendedName>
</protein>
<feature type="transmembrane region" description="Helical" evidence="6">
    <location>
        <begin position="484"/>
        <end position="505"/>
    </location>
</feature>
<evidence type="ECO:0000256" key="4">
    <source>
        <dbReference type="ARBA" id="ARBA00022989"/>
    </source>
</evidence>
<name>A0A0B5FRY0_9BACT</name>
<sequence>MNSPPLLPQAWRIARRELRGGLRGFGVFLACLFLGVFAISAVGSFSAAARSGLLTDARALLGGDLEARLNHREMSEAQQQFFTAAGDVSQVADLRAMARAPSVDQRLLVEVKAVDQAYPLHGRVVSEPPLELSAALAQSSDGLFGALVERALLERLNVQVGDEILLGEARFRIRGVLTHEPDRSIQAFTLGPRLLVSRAALDATGLLQPGSLVTYSYRLRLSPEADVEKLKSELQKRFPDAGWRLRTWKEAAPRVRMMIERMTLNLTLVGLCALLVGGVGVAGAVRGYLDGKVFHIAAMKCVGAGGRVIFTAYLLQVLVLGALGAAAGLAAGAAVPWIAVKLAGEALPLPLRSGLYPGPLLSAALFGLLIALVFSLKALGVARRVPPSALFRGYVDTLRMSPGKGTWVAIGVFATGLALLAVATSSDRRLALWFIAGALACFVIFRGLAALVILGARHAPRPKSPSLRLALANIHRPGSPAGSAVFSLGLGLTALVIVVLVQASLTRLVDDTVPDDAPAYFFLDIQPDQVASFEETLNAFPGLARSERFPTLRGRIVAIDGTPVEEARISPEVQWAVRGDRFLSYAEGLPHGTELTAGRWWPSDYRGEPLVSLTADVAEGFGVGVGDTLTVNILGRDITAEIASLREVDWTTLNLNFALLFSPGVLEGAPQTSIATAYVPQERETELLREVIDRFPNVSAIGVREVLANVSRTLERFGTAFRAMAAVALVSGFLVLAGAVSADQHRRIQDAVIFKVCGATRRDILGALASEFVLLGAAAGVISLLVGGAAAYGILEGLMDVRFSLHPLSVLGTLATGILLTLALGLLGTWKALGQKPAVYLRED</sequence>
<dbReference type="STRING" id="483547.GSUB_13730"/>
<evidence type="ECO:0000259" key="7">
    <source>
        <dbReference type="Pfam" id="PF02687"/>
    </source>
</evidence>
<dbReference type="EMBL" id="CP010311">
    <property type="protein sequence ID" value="AJF07414.1"/>
    <property type="molecule type" value="Genomic_DNA"/>
</dbReference>
<evidence type="ECO:0000256" key="5">
    <source>
        <dbReference type="ARBA" id="ARBA00023136"/>
    </source>
</evidence>
<feature type="transmembrane region" description="Helical" evidence="6">
    <location>
        <begin position="772"/>
        <end position="795"/>
    </location>
</feature>
<dbReference type="KEGG" id="gsb:GSUB_13730"/>
<evidence type="ECO:0000256" key="6">
    <source>
        <dbReference type="SAM" id="Phobius"/>
    </source>
</evidence>
<evidence type="ECO:0000256" key="2">
    <source>
        <dbReference type="ARBA" id="ARBA00022475"/>
    </source>
</evidence>
<feature type="transmembrane region" description="Helical" evidence="6">
    <location>
        <begin position="317"/>
        <end position="340"/>
    </location>
</feature>
<feature type="transmembrane region" description="Helical" evidence="6">
    <location>
        <begin position="720"/>
        <end position="740"/>
    </location>
</feature>
<feature type="domain" description="ABC3 transporter permease C-terminal" evidence="7">
    <location>
        <begin position="269"/>
        <end position="386"/>
    </location>
</feature>
<proteinExistence type="predicted"/>
<reference evidence="9 10" key="1">
    <citation type="journal article" date="2015" name="Genome Announc.">
        <title>Genomes of Geoalkalibacter ferrihydriticus Z-0531T and Geoalkalibacter subterraneus Red1T, Two Haloalkaliphilic Metal-Reducing Deltaproteobacteria.</title>
        <authorList>
            <person name="Badalamenti J.P."/>
            <person name="Krajmalnik-Brown R."/>
            <person name="Torres C.I."/>
            <person name="Bond D.R."/>
        </authorList>
    </citation>
    <scope>NUCLEOTIDE SEQUENCE [LARGE SCALE GENOMIC DNA]</scope>
    <source>
        <strain evidence="9 10">Red1</strain>
    </source>
</reference>
<dbReference type="RefSeq" id="WP_040201315.1">
    <property type="nucleotide sequence ID" value="NZ_CP010311.1"/>
</dbReference>
<dbReference type="PANTHER" id="PTHR30287">
    <property type="entry name" value="MEMBRANE COMPONENT OF PREDICTED ABC SUPERFAMILY METABOLITE UPTAKE TRANSPORTER"/>
    <property type="match status" value="1"/>
</dbReference>